<dbReference type="SUPFAM" id="SSF75304">
    <property type="entry name" value="Amidase signature (AS) enzymes"/>
    <property type="match status" value="1"/>
</dbReference>
<protein>
    <submittedName>
        <fullName evidence="2">Glutamyl-tRNA(Gln) amidotransferase subunit A</fullName>
        <ecNumber evidence="2">6.3.5.7</ecNumber>
    </submittedName>
</protein>
<keyword evidence="2" id="KW-0436">Ligase</keyword>
<dbReference type="EMBL" id="MLJW01000251">
    <property type="protein sequence ID" value="OIQ91727.1"/>
    <property type="molecule type" value="Genomic_DNA"/>
</dbReference>
<feature type="domain" description="Amidase" evidence="1">
    <location>
        <begin position="24"/>
        <end position="433"/>
    </location>
</feature>
<dbReference type="GO" id="GO:0050567">
    <property type="term" value="F:glutaminyl-tRNA synthase (glutamine-hydrolyzing) activity"/>
    <property type="evidence" value="ECO:0007669"/>
    <property type="project" value="UniProtKB-EC"/>
</dbReference>
<organism evidence="2">
    <name type="scientific">mine drainage metagenome</name>
    <dbReference type="NCBI Taxonomy" id="410659"/>
    <lineage>
        <taxon>unclassified sequences</taxon>
        <taxon>metagenomes</taxon>
        <taxon>ecological metagenomes</taxon>
    </lineage>
</organism>
<dbReference type="GO" id="GO:0016740">
    <property type="term" value="F:transferase activity"/>
    <property type="evidence" value="ECO:0007669"/>
    <property type="project" value="UniProtKB-KW"/>
</dbReference>
<evidence type="ECO:0000313" key="2">
    <source>
        <dbReference type="EMBL" id="OIQ91727.1"/>
    </source>
</evidence>
<proteinExistence type="predicted"/>
<dbReference type="InterPro" id="IPR000120">
    <property type="entry name" value="Amidase"/>
</dbReference>
<dbReference type="PANTHER" id="PTHR11895">
    <property type="entry name" value="TRANSAMIDASE"/>
    <property type="match status" value="1"/>
</dbReference>
<accession>A0A1J5RIA6</accession>
<gene>
    <name evidence="2" type="primary">gatA_10</name>
    <name evidence="2" type="ORF">GALL_263600</name>
</gene>
<comment type="caution">
    <text evidence="2">The sequence shown here is derived from an EMBL/GenBank/DDBJ whole genome shotgun (WGS) entry which is preliminary data.</text>
</comment>
<dbReference type="Pfam" id="PF01425">
    <property type="entry name" value="Amidase"/>
    <property type="match status" value="1"/>
</dbReference>
<keyword evidence="2" id="KW-0808">Transferase</keyword>
<dbReference type="AlphaFoldDB" id="A0A1J5RIA6"/>
<evidence type="ECO:0000259" key="1">
    <source>
        <dbReference type="Pfam" id="PF01425"/>
    </source>
</evidence>
<sequence length="461" mass="47429">MELEAMGLLEALDALRRGRCSSEDLVRACLRRVSQAEAQIEAWEWLDPEAVLMAARKADAHARQGGQPGLLHGLPIGVKDIMATAGVPTRMGSPIHASHVPRVSATVVRRLQDAGGFVMGKTVTTEFAWRNPGKTRNPWNLGHTPGGSSSGSAAAVAAGMVPAALGTQTVGSVIRPAAYCGVVGYKPSFGWISRGGVHPLSPSLDHVGVFARSVADAAYLAACLAARDNANPGSLAAAALLPGEAGAAELPTGRRRLAAVRTPVWRLADEAQRAVWDASLAALDRAGAVVEEVDLPPSFQDALDVLRTILMAEGAQIYAPLRAANPGKTSAALDALIETGLGISAVDYITALAAAKSMRAELAALLSGFDAIVTSSATGEAPPTLADTGDPSFCGIWTLMGVPAVTFPVGFGPSGLPLGLQVVGAYLGDCQMLDVASWCSRQIGTGCGLAPPPKVTYPAVV</sequence>
<dbReference type="InterPro" id="IPR036928">
    <property type="entry name" value="AS_sf"/>
</dbReference>
<dbReference type="PANTHER" id="PTHR11895:SF176">
    <property type="entry name" value="AMIDASE AMID-RELATED"/>
    <property type="match status" value="1"/>
</dbReference>
<dbReference type="InterPro" id="IPR023631">
    <property type="entry name" value="Amidase_dom"/>
</dbReference>
<reference evidence="2" key="1">
    <citation type="submission" date="2016-10" db="EMBL/GenBank/DDBJ databases">
        <title>Sequence of Gallionella enrichment culture.</title>
        <authorList>
            <person name="Poehlein A."/>
            <person name="Muehling M."/>
            <person name="Daniel R."/>
        </authorList>
    </citation>
    <scope>NUCLEOTIDE SEQUENCE</scope>
</reference>
<dbReference type="EC" id="6.3.5.7" evidence="2"/>
<dbReference type="Gene3D" id="3.90.1300.10">
    <property type="entry name" value="Amidase signature (AS) domain"/>
    <property type="match status" value="1"/>
</dbReference>
<name>A0A1J5RIA6_9ZZZZ</name>